<comment type="similarity">
    <text evidence="3">Belongs to the TRAFAC class myosin-kinesin ATPase superfamily. Kinesin family. KIN-10 subfamily.</text>
</comment>
<dbReference type="SUPFAM" id="SSF52540">
    <property type="entry name" value="P-loop containing nucleoside triphosphate hydrolases"/>
    <property type="match status" value="1"/>
</dbReference>
<dbReference type="EMBL" id="CACTIH010003611">
    <property type="protein sequence ID" value="CAA2977693.1"/>
    <property type="molecule type" value="Genomic_DNA"/>
</dbReference>
<keyword evidence="4" id="KW-0547">Nucleotide-binding</keyword>
<feature type="compositionally biased region" description="Basic and acidic residues" evidence="5">
    <location>
        <begin position="499"/>
        <end position="511"/>
    </location>
</feature>
<dbReference type="Gramene" id="OE9A075955T5">
    <property type="protein sequence ID" value="OE9A075955C5"/>
    <property type="gene ID" value="OE9A075955"/>
</dbReference>
<protein>
    <submittedName>
        <fullName evidence="7">Kinesin KIN-10C isoform X2</fullName>
    </submittedName>
</protein>
<dbReference type="InterPro" id="IPR036961">
    <property type="entry name" value="Kinesin_motor_dom_sf"/>
</dbReference>
<comment type="caution">
    <text evidence="7">The sequence shown here is derived from an EMBL/GenBank/DDBJ whole genome shotgun (WGS) entry which is preliminary data.</text>
</comment>
<evidence type="ECO:0000256" key="3">
    <source>
        <dbReference type="ARBA" id="ARBA00061615"/>
    </source>
</evidence>
<evidence type="ECO:0000256" key="4">
    <source>
        <dbReference type="PROSITE-ProRule" id="PRU00283"/>
    </source>
</evidence>
<dbReference type="InterPro" id="IPR027417">
    <property type="entry name" value="P-loop_NTPase"/>
</dbReference>
<evidence type="ECO:0000256" key="1">
    <source>
        <dbReference type="ARBA" id="ARBA00022701"/>
    </source>
</evidence>
<organism evidence="7 8">
    <name type="scientific">Olea europaea subsp. europaea</name>
    <dbReference type="NCBI Taxonomy" id="158383"/>
    <lineage>
        <taxon>Eukaryota</taxon>
        <taxon>Viridiplantae</taxon>
        <taxon>Streptophyta</taxon>
        <taxon>Embryophyta</taxon>
        <taxon>Tracheophyta</taxon>
        <taxon>Spermatophyta</taxon>
        <taxon>Magnoliopsida</taxon>
        <taxon>eudicotyledons</taxon>
        <taxon>Gunneridae</taxon>
        <taxon>Pentapetalae</taxon>
        <taxon>asterids</taxon>
        <taxon>lamiids</taxon>
        <taxon>Lamiales</taxon>
        <taxon>Oleaceae</taxon>
        <taxon>Oleeae</taxon>
        <taxon>Olea</taxon>
    </lineage>
</organism>
<proteinExistence type="inferred from homology"/>
<keyword evidence="8" id="KW-1185">Reference proteome</keyword>
<evidence type="ECO:0000256" key="2">
    <source>
        <dbReference type="ARBA" id="ARBA00023175"/>
    </source>
</evidence>
<reference evidence="7 8" key="1">
    <citation type="submission" date="2019-12" db="EMBL/GenBank/DDBJ databases">
        <authorList>
            <person name="Alioto T."/>
            <person name="Alioto T."/>
            <person name="Gomez Garrido J."/>
        </authorList>
    </citation>
    <scope>NUCLEOTIDE SEQUENCE [LARGE SCALE GENOMIC DNA]</scope>
</reference>
<dbReference type="Pfam" id="PF00225">
    <property type="entry name" value="Kinesin"/>
    <property type="match status" value="1"/>
</dbReference>
<dbReference type="GO" id="GO:0003777">
    <property type="term" value="F:microtubule motor activity"/>
    <property type="evidence" value="ECO:0007669"/>
    <property type="project" value="InterPro"/>
</dbReference>
<dbReference type="PROSITE" id="PS50067">
    <property type="entry name" value="KINESIN_MOTOR_2"/>
    <property type="match status" value="1"/>
</dbReference>
<feature type="region of interest" description="Disordered" evidence="5">
    <location>
        <begin position="403"/>
        <end position="423"/>
    </location>
</feature>
<dbReference type="GO" id="GO:0005874">
    <property type="term" value="C:microtubule"/>
    <property type="evidence" value="ECO:0007669"/>
    <property type="project" value="UniProtKB-KW"/>
</dbReference>
<feature type="binding site" evidence="4">
    <location>
        <begin position="116"/>
        <end position="123"/>
    </location>
    <ligand>
        <name>ATP</name>
        <dbReference type="ChEBI" id="CHEBI:30616"/>
    </ligand>
</feature>
<dbReference type="GO" id="GO:0008017">
    <property type="term" value="F:microtubule binding"/>
    <property type="evidence" value="ECO:0007669"/>
    <property type="project" value="InterPro"/>
</dbReference>
<dbReference type="GO" id="GO:0007052">
    <property type="term" value="P:mitotic spindle organization"/>
    <property type="evidence" value="ECO:0007669"/>
    <property type="project" value="TreeGrafter"/>
</dbReference>
<feature type="region of interest" description="Disordered" evidence="5">
    <location>
        <begin position="484"/>
        <end position="513"/>
    </location>
</feature>
<gene>
    <name evidence="7" type="ORF">OLEA9_A075955</name>
</gene>
<dbReference type="PANTHER" id="PTHR47969:SF9">
    <property type="entry name" value="KINESIN-LIKE PROTEIN"/>
    <property type="match status" value="1"/>
</dbReference>
<dbReference type="AlphaFoldDB" id="A0A8S0RF55"/>
<dbReference type="InterPro" id="IPR010994">
    <property type="entry name" value="RuvA_2-like"/>
</dbReference>
<sequence>MASVMADPDPVKVSKGSIPSTKVRIIGKIKGFTDQESQSLNQDSKKWITVKKSQENDSSSKVMVSFESQSTSRKDPYELDYCYEQDEDIDLIYLREIRPMVLEVLDGGNASVIALGARGSGKTCTIQGSQGKPGLAVMAMSEILSKAMKFGKSVSVSLYEVIQEHAYDLLDPKHPEVQILEGAQGKIHFKGLSQVDVKSIQEFHNIYFSRGSFQKSVQKIPTEKTRCHKGLMIHVSSEDDNLKAKLTSKMNFIDLADYEDPRRNIKDGTIFTESSRTNKSLYTLLNVVYALNANEKRVPYRESKLTRILQDSLGGTSHAMMLMCLNPSFCQDTVCAISLVSLSRRNTKQVSIDSTNRSRSSAKVKMPLSIKSGKTPSTSLTMKKQIASSMLSSTKENSSILRGRKLFDEEKSNNSKQLRSPPEDILARKSKLLQVVDSEVTAFSLTQDKSIPDVNLAVEPMEIDTPLPISPNDMTIVLAEKDVSPNSRNDNLDVSPGRLGEENVPLKKNEDGAPSLTERLREISNNLRSLSSSTPSRVKFLENVVTPCSNHIDPKTPVMQRAVEIYHSPRGTFSNRSSGVKHSLVQEYLTFLNSANKEELKGLKGIGEKRANYILERREETPEPFKQLDDLQDIGLSAKQIKGMMKQVAGELFN</sequence>
<dbReference type="FunFam" id="1.10.150.280:FF:000003">
    <property type="entry name" value="Kinesin-like protein KIN-10C"/>
    <property type="match status" value="1"/>
</dbReference>
<keyword evidence="2 4" id="KW-0505">Motor protein</keyword>
<dbReference type="GO" id="GO:0005875">
    <property type="term" value="C:microtubule associated complex"/>
    <property type="evidence" value="ECO:0007669"/>
    <property type="project" value="TreeGrafter"/>
</dbReference>
<dbReference type="PANTHER" id="PTHR47969">
    <property type="entry name" value="CHROMOSOME-ASSOCIATED KINESIN KIF4A-RELATED"/>
    <property type="match status" value="1"/>
</dbReference>
<dbReference type="GO" id="GO:0005524">
    <property type="term" value="F:ATP binding"/>
    <property type="evidence" value="ECO:0007669"/>
    <property type="project" value="UniProtKB-UniRule"/>
</dbReference>
<keyword evidence="1" id="KW-0493">Microtubule</keyword>
<dbReference type="GO" id="GO:0007018">
    <property type="term" value="P:microtubule-based movement"/>
    <property type="evidence" value="ECO:0007669"/>
    <property type="project" value="InterPro"/>
</dbReference>
<evidence type="ECO:0000313" key="8">
    <source>
        <dbReference type="Proteomes" id="UP000594638"/>
    </source>
</evidence>
<evidence type="ECO:0000259" key="6">
    <source>
        <dbReference type="PROSITE" id="PS50067"/>
    </source>
</evidence>
<keyword evidence="4" id="KW-0067">ATP-binding</keyword>
<name>A0A8S0RF55_OLEEU</name>
<dbReference type="GO" id="GO:0051231">
    <property type="term" value="P:spindle elongation"/>
    <property type="evidence" value="ECO:0007669"/>
    <property type="project" value="TreeGrafter"/>
</dbReference>
<evidence type="ECO:0000256" key="5">
    <source>
        <dbReference type="SAM" id="MobiDB-lite"/>
    </source>
</evidence>
<dbReference type="Gene3D" id="3.40.850.10">
    <property type="entry name" value="Kinesin motor domain"/>
    <property type="match status" value="1"/>
</dbReference>
<dbReference type="OrthoDB" id="3176171at2759"/>
<accession>A0A8S0RF55</accession>
<dbReference type="SMART" id="SM00129">
    <property type="entry name" value="KISc"/>
    <property type="match status" value="1"/>
</dbReference>
<dbReference type="SUPFAM" id="SSF47781">
    <property type="entry name" value="RuvA domain 2-like"/>
    <property type="match status" value="1"/>
</dbReference>
<dbReference type="Proteomes" id="UP000594638">
    <property type="component" value="Unassembled WGS sequence"/>
</dbReference>
<dbReference type="PRINTS" id="PR00380">
    <property type="entry name" value="KINESINHEAVY"/>
</dbReference>
<dbReference type="InterPro" id="IPR001752">
    <property type="entry name" value="Kinesin_motor_dom"/>
</dbReference>
<dbReference type="Gene3D" id="1.10.150.280">
    <property type="entry name" value="AF1531-like domain"/>
    <property type="match status" value="1"/>
</dbReference>
<feature type="domain" description="Kinesin motor" evidence="6">
    <location>
        <begin position="22"/>
        <end position="349"/>
    </location>
</feature>
<evidence type="ECO:0000313" key="7">
    <source>
        <dbReference type="EMBL" id="CAA2977693.1"/>
    </source>
</evidence>
<dbReference type="InterPro" id="IPR027640">
    <property type="entry name" value="Kinesin-like_fam"/>
</dbReference>